<evidence type="ECO:0000313" key="14">
    <source>
        <dbReference type="EMBL" id="KAH3832261.1"/>
    </source>
</evidence>
<dbReference type="InterPro" id="IPR025766">
    <property type="entry name" value="ADD"/>
</dbReference>
<evidence type="ECO:0000256" key="6">
    <source>
        <dbReference type="ARBA" id="ARBA00022691"/>
    </source>
</evidence>
<dbReference type="CDD" id="cd11725">
    <property type="entry name" value="ADDz_Dnmt3"/>
    <property type="match status" value="1"/>
</dbReference>
<feature type="region of interest" description="Disordered" evidence="12">
    <location>
        <begin position="144"/>
        <end position="166"/>
    </location>
</feature>
<dbReference type="Gene3D" id="3.40.50.150">
    <property type="entry name" value="Vaccinia Virus protein VP39"/>
    <property type="match status" value="2"/>
</dbReference>
<dbReference type="AlphaFoldDB" id="A0A9D4QHV6"/>
<keyword evidence="8" id="KW-0863">Zinc-finger</keyword>
<dbReference type="InterPro" id="IPR029063">
    <property type="entry name" value="SAM-dependent_MTases_sf"/>
</dbReference>
<dbReference type="Gene3D" id="3.30.40.10">
    <property type="entry name" value="Zinc/RING finger domain, C3HC4 (zinc finger)"/>
    <property type="match status" value="1"/>
</dbReference>
<dbReference type="Proteomes" id="UP000828390">
    <property type="component" value="Unassembled WGS sequence"/>
</dbReference>
<keyword evidence="9" id="KW-0862">Zinc</keyword>
<dbReference type="OrthoDB" id="641149at2759"/>
<dbReference type="GO" id="GO:0005634">
    <property type="term" value="C:nucleus"/>
    <property type="evidence" value="ECO:0007669"/>
    <property type="project" value="UniProtKB-SubCell"/>
</dbReference>
<keyword evidence="7" id="KW-0479">Metal-binding</keyword>
<feature type="active site" evidence="11">
    <location>
        <position position="625"/>
    </location>
</feature>
<keyword evidence="15" id="KW-1185">Reference proteome</keyword>
<evidence type="ECO:0000313" key="15">
    <source>
        <dbReference type="Proteomes" id="UP000828390"/>
    </source>
</evidence>
<comment type="caution">
    <text evidence="14">The sequence shown here is derived from an EMBL/GenBank/DDBJ whole genome shotgun (WGS) entry which is preliminary data.</text>
</comment>
<evidence type="ECO:0000256" key="1">
    <source>
        <dbReference type="ARBA" id="ARBA00004123"/>
    </source>
</evidence>
<evidence type="ECO:0000256" key="8">
    <source>
        <dbReference type="ARBA" id="ARBA00022771"/>
    </source>
</evidence>
<dbReference type="InterPro" id="IPR018117">
    <property type="entry name" value="C5_DNA_meth_AS"/>
</dbReference>
<reference evidence="14" key="1">
    <citation type="journal article" date="2019" name="bioRxiv">
        <title>The Genome of the Zebra Mussel, Dreissena polymorpha: A Resource for Invasive Species Research.</title>
        <authorList>
            <person name="McCartney M.A."/>
            <person name="Auch B."/>
            <person name="Kono T."/>
            <person name="Mallez S."/>
            <person name="Zhang Y."/>
            <person name="Obille A."/>
            <person name="Becker A."/>
            <person name="Abrahante J.E."/>
            <person name="Garbe J."/>
            <person name="Badalamenti J.P."/>
            <person name="Herman A."/>
            <person name="Mangelson H."/>
            <person name="Liachko I."/>
            <person name="Sullivan S."/>
            <person name="Sone E.D."/>
            <person name="Koren S."/>
            <person name="Silverstein K.A.T."/>
            <person name="Beckman K.B."/>
            <person name="Gohl D.M."/>
        </authorList>
    </citation>
    <scope>NUCLEOTIDE SEQUENCE</scope>
    <source>
        <strain evidence="14">Duluth1</strain>
        <tissue evidence="14">Whole animal</tissue>
    </source>
</reference>
<evidence type="ECO:0000256" key="9">
    <source>
        <dbReference type="ARBA" id="ARBA00022833"/>
    </source>
</evidence>
<dbReference type="CDD" id="cd05835">
    <property type="entry name" value="PWWP_DNMT3"/>
    <property type="match status" value="1"/>
</dbReference>
<keyword evidence="3" id="KW-0678">Repressor</keyword>
<dbReference type="GO" id="GO:0008270">
    <property type="term" value="F:zinc ion binding"/>
    <property type="evidence" value="ECO:0007669"/>
    <property type="project" value="UniProtKB-KW"/>
</dbReference>
<proteinExistence type="inferred from homology"/>
<dbReference type="PANTHER" id="PTHR23068:SF25">
    <property type="entry name" value="DNA (CYTOSINE-5)-METHYLTRANSFERASE DRM2"/>
    <property type="match status" value="1"/>
</dbReference>
<dbReference type="InterPro" id="IPR040552">
    <property type="entry name" value="DNMT3_ADD_GATA1-like"/>
</dbReference>
<dbReference type="SUPFAM" id="SSF63748">
    <property type="entry name" value="Tudor/PWWP/MBT"/>
    <property type="match status" value="1"/>
</dbReference>
<name>A0A9D4QHV6_DREPO</name>
<evidence type="ECO:0000256" key="12">
    <source>
        <dbReference type="SAM" id="MobiDB-lite"/>
    </source>
</evidence>
<dbReference type="Pfam" id="PF21255">
    <property type="entry name" value="DNMT3_ADD_GATA1-like"/>
    <property type="match status" value="1"/>
</dbReference>
<accession>A0A9D4QHV6</accession>
<dbReference type="InterPro" id="IPR013083">
    <property type="entry name" value="Znf_RING/FYVE/PHD"/>
</dbReference>
<keyword evidence="6 11" id="KW-0949">S-adenosyl-L-methionine</keyword>
<evidence type="ECO:0000256" key="11">
    <source>
        <dbReference type="PROSITE-ProRule" id="PRU01016"/>
    </source>
</evidence>
<dbReference type="PROSITE" id="PS51679">
    <property type="entry name" value="SAM_MT_C5"/>
    <property type="match status" value="1"/>
</dbReference>
<evidence type="ECO:0000256" key="4">
    <source>
        <dbReference type="ARBA" id="ARBA00022603"/>
    </source>
</evidence>
<feature type="compositionally biased region" description="Basic and acidic residues" evidence="12">
    <location>
        <begin position="156"/>
        <end position="166"/>
    </location>
</feature>
<evidence type="ECO:0000256" key="5">
    <source>
        <dbReference type="ARBA" id="ARBA00022679"/>
    </source>
</evidence>
<comment type="subcellular location">
    <subcellularLocation>
        <location evidence="1">Nucleus</location>
    </subcellularLocation>
</comment>
<dbReference type="Pfam" id="PF00145">
    <property type="entry name" value="DNA_methylase"/>
    <property type="match status" value="1"/>
</dbReference>
<dbReference type="InterPro" id="IPR001525">
    <property type="entry name" value="C5_MeTfrase"/>
</dbReference>
<dbReference type="Gene3D" id="2.30.30.140">
    <property type="match status" value="1"/>
</dbReference>
<dbReference type="EMBL" id="JAIWYP010000004">
    <property type="protein sequence ID" value="KAH3832261.1"/>
    <property type="molecule type" value="Genomic_DNA"/>
</dbReference>
<evidence type="ECO:0000256" key="10">
    <source>
        <dbReference type="ARBA" id="ARBA00023242"/>
    </source>
</evidence>
<dbReference type="GO" id="GO:0003886">
    <property type="term" value="F:DNA (cytosine-5-)-methyltransferase activity"/>
    <property type="evidence" value="ECO:0007669"/>
    <property type="project" value="UniProtKB-EC"/>
</dbReference>
<dbReference type="InterPro" id="IPR050390">
    <property type="entry name" value="C5-Methyltransferase"/>
</dbReference>
<dbReference type="InterPro" id="IPR011011">
    <property type="entry name" value="Znf_FYVE_PHD"/>
</dbReference>
<evidence type="ECO:0000256" key="7">
    <source>
        <dbReference type="ARBA" id="ARBA00022723"/>
    </source>
</evidence>
<reference evidence="14" key="2">
    <citation type="submission" date="2020-11" db="EMBL/GenBank/DDBJ databases">
        <authorList>
            <person name="McCartney M.A."/>
            <person name="Auch B."/>
            <person name="Kono T."/>
            <person name="Mallez S."/>
            <person name="Becker A."/>
            <person name="Gohl D.M."/>
            <person name="Silverstein K.A.T."/>
            <person name="Koren S."/>
            <person name="Bechman K.B."/>
            <person name="Herman A."/>
            <person name="Abrahante J.E."/>
            <person name="Garbe J."/>
        </authorList>
    </citation>
    <scope>NUCLEOTIDE SEQUENCE</scope>
    <source>
        <strain evidence="14">Duluth1</strain>
        <tissue evidence="14">Whole animal</tissue>
    </source>
</reference>
<protein>
    <recommendedName>
        <fullName evidence="2">DNA (cytosine-5-)-methyltransferase</fullName>
        <ecNumber evidence="2">2.1.1.37</ecNumber>
    </recommendedName>
</protein>
<keyword evidence="10" id="KW-0539">Nucleus</keyword>
<dbReference type="InterPro" id="IPR000313">
    <property type="entry name" value="PWWP_dom"/>
</dbReference>
<dbReference type="GO" id="GO:0010468">
    <property type="term" value="P:regulation of gene expression"/>
    <property type="evidence" value="ECO:0007669"/>
    <property type="project" value="UniProtKB-ARBA"/>
</dbReference>
<dbReference type="Pfam" id="PF00855">
    <property type="entry name" value="PWWP"/>
    <property type="match status" value="1"/>
</dbReference>
<dbReference type="GO" id="GO:0032259">
    <property type="term" value="P:methylation"/>
    <property type="evidence" value="ECO:0007669"/>
    <property type="project" value="UniProtKB-KW"/>
</dbReference>
<feature type="domain" description="PHD-type" evidence="13">
    <location>
        <begin position="399"/>
        <end position="534"/>
    </location>
</feature>
<evidence type="ECO:0000256" key="2">
    <source>
        <dbReference type="ARBA" id="ARBA00011975"/>
    </source>
</evidence>
<dbReference type="SUPFAM" id="SSF57903">
    <property type="entry name" value="FYVE/PHD zinc finger"/>
    <property type="match status" value="1"/>
</dbReference>
<keyword evidence="4 11" id="KW-0489">Methyltransferase</keyword>
<organism evidence="14 15">
    <name type="scientific">Dreissena polymorpha</name>
    <name type="common">Zebra mussel</name>
    <name type="synonym">Mytilus polymorpha</name>
    <dbReference type="NCBI Taxonomy" id="45954"/>
    <lineage>
        <taxon>Eukaryota</taxon>
        <taxon>Metazoa</taxon>
        <taxon>Spiralia</taxon>
        <taxon>Lophotrochozoa</taxon>
        <taxon>Mollusca</taxon>
        <taxon>Bivalvia</taxon>
        <taxon>Autobranchia</taxon>
        <taxon>Heteroconchia</taxon>
        <taxon>Euheterodonta</taxon>
        <taxon>Imparidentia</taxon>
        <taxon>Neoheterodontei</taxon>
        <taxon>Myida</taxon>
        <taxon>Dreissenoidea</taxon>
        <taxon>Dreissenidae</taxon>
        <taxon>Dreissena</taxon>
    </lineage>
</organism>
<dbReference type="Pfam" id="PF17980">
    <property type="entry name" value="ADD_DNMT3"/>
    <property type="match status" value="1"/>
</dbReference>
<evidence type="ECO:0000256" key="3">
    <source>
        <dbReference type="ARBA" id="ARBA00022491"/>
    </source>
</evidence>
<gene>
    <name evidence="14" type="ORF">DPMN_105542</name>
</gene>
<sequence>MENKTVIKGNKITTTPGPSSSKKSKFEDTNTGFVTENGGQVSAFTEQSRAVPIDDPAEPFVASVESQGSFEKVSTQEMPSAHETSANIMSHADKYSSAKEYSEETSLSEDIVRQLMIFQDRSLRQRKSVNYKYSKTEHFVHKNIDNSSKGANSCEKGTHSKYRDENSLDNNFKTRNCMADVNNTTEKCSSVHQSTIKSKEKFTNGSVVWGKFGKGKWWPGMTLNEHEVGRCVKPCFQWVYWLSDDQISQVKLDHIEDFHENLLHRLKQKGTLLGRGIQVAVKICCERAGIPLPVNNDFLQHWAAADSTFHLIKDNAQRFMPDKDSPLPSFVIENLAHIRTQLLPAIDEETPKKKHVPWKNEKIQVQKESYCNDLGATNSSREMKIPTQRKITNVIVQESAGAANASAVNRCNICCEDSDVRFNHPLFQWHICIKCKDSLKSSFHAVDDDGCSMFCCVCGDGGKMFVCDDLHCGKAFCFACVRKYAGNLAFDKTHETSPWHCFLCQDYSMETHGQLVPRADRDQEILHFFQPGHVPLCQDLQYLTLGNKRKLRVLSLFDGIGTGRLALDALGIDVELYAISEVDKDAMAVSSFHYNVTHLGDVWNINKDTLSDLCPIDLVLGGPPCNDLSIVNPGRKGFNGSGILVVKYMALVQDVEALCRGSNHVFWLMENTAHMPKHFYSLICQIMGMEPTLWDAKYFTGQNRARYFWGNIPGMYSGPEFCRQLEKERTELEAALLPNFNRIANVSHTRTITSGSNSLTITNGLKDHVVNMNGEPDQIWVQELERLFGFPTHYTDVGELTLSRRRRVLGKAWSVPVIKHLLSPLRSYFKLKDSRESMV</sequence>
<dbReference type="SUPFAM" id="SSF53335">
    <property type="entry name" value="S-adenosyl-L-methionine-dependent methyltransferases"/>
    <property type="match status" value="1"/>
</dbReference>
<keyword evidence="5 11" id="KW-0808">Transferase</keyword>
<dbReference type="InterPro" id="IPR049554">
    <property type="entry name" value="DNMT3_ADD_PHD"/>
</dbReference>
<evidence type="ECO:0000259" key="13">
    <source>
        <dbReference type="PROSITE" id="PS51533"/>
    </source>
</evidence>
<feature type="region of interest" description="Disordered" evidence="12">
    <location>
        <begin position="1"/>
        <end position="37"/>
    </location>
</feature>
<dbReference type="PROSITE" id="PS00094">
    <property type="entry name" value="C5_MTASE_1"/>
    <property type="match status" value="1"/>
</dbReference>
<dbReference type="EC" id="2.1.1.37" evidence="2"/>
<dbReference type="PROSITE" id="PS51533">
    <property type="entry name" value="ADD"/>
    <property type="match status" value="1"/>
</dbReference>
<dbReference type="PANTHER" id="PTHR23068">
    <property type="entry name" value="DNA CYTOSINE-5- -METHYLTRANSFERASE 3-RELATED"/>
    <property type="match status" value="1"/>
</dbReference>
<comment type="similarity">
    <text evidence="11">Belongs to the class I-like SAM-binding methyltransferase superfamily. C5-methyltransferase family.</text>
</comment>